<dbReference type="PANTHER" id="PTHR43875:SF1">
    <property type="entry name" value="OSMOPROTECTIVE COMPOUNDS UPTAKE ATP-BINDING PROTEIN GGTA"/>
    <property type="match status" value="1"/>
</dbReference>
<dbReference type="InterPro" id="IPR012340">
    <property type="entry name" value="NA-bd_OB-fold"/>
</dbReference>
<dbReference type="Gene3D" id="3.40.50.300">
    <property type="entry name" value="P-loop containing nucleotide triphosphate hydrolases"/>
    <property type="match status" value="1"/>
</dbReference>
<dbReference type="FunFam" id="3.40.50.300:FF:000042">
    <property type="entry name" value="Maltose/maltodextrin ABC transporter, ATP-binding protein"/>
    <property type="match status" value="1"/>
</dbReference>
<dbReference type="Proteomes" id="UP000481109">
    <property type="component" value="Unassembled WGS sequence"/>
</dbReference>
<evidence type="ECO:0000313" key="7">
    <source>
        <dbReference type="Proteomes" id="UP000481109"/>
    </source>
</evidence>
<dbReference type="PROSITE" id="PS50893">
    <property type="entry name" value="ABC_TRANSPORTER_2"/>
    <property type="match status" value="1"/>
</dbReference>
<dbReference type="InterPro" id="IPR008995">
    <property type="entry name" value="Mo/tungstate-bd_C_term_dom"/>
</dbReference>
<dbReference type="EMBL" id="JAAKZW010000056">
    <property type="protein sequence ID" value="NGO77153.1"/>
    <property type="molecule type" value="Genomic_DNA"/>
</dbReference>
<accession>A0A6G4XIU7</accession>
<evidence type="ECO:0000256" key="4">
    <source>
        <dbReference type="SAM" id="MobiDB-lite"/>
    </source>
</evidence>
<dbReference type="Pfam" id="PF00005">
    <property type="entry name" value="ABC_tran"/>
    <property type="match status" value="1"/>
</dbReference>
<dbReference type="InterPro" id="IPR015855">
    <property type="entry name" value="ABC_transpr_MalK-like"/>
</dbReference>
<feature type="compositionally biased region" description="Pro residues" evidence="4">
    <location>
        <begin position="385"/>
        <end position="397"/>
    </location>
</feature>
<dbReference type="GO" id="GO:0016887">
    <property type="term" value="F:ATP hydrolysis activity"/>
    <property type="evidence" value="ECO:0007669"/>
    <property type="project" value="InterPro"/>
</dbReference>
<dbReference type="InterPro" id="IPR047641">
    <property type="entry name" value="ABC_transpr_MalK/UgpC-like"/>
</dbReference>
<feature type="region of interest" description="Disordered" evidence="4">
    <location>
        <begin position="368"/>
        <end position="403"/>
    </location>
</feature>
<protein>
    <submittedName>
        <fullName evidence="6">ABC transporter ATP-binding protein</fullName>
    </submittedName>
</protein>
<evidence type="ECO:0000256" key="2">
    <source>
        <dbReference type="ARBA" id="ARBA00022741"/>
    </source>
</evidence>
<keyword evidence="3 6" id="KW-0067">ATP-binding</keyword>
<sequence length="478" mass="51294">MSRAIELREVSKRFGDAYAVRRVSLTVEPGEFLVLLGPSGCGKSTVLRMIAGLEDITEGELFLGGEPASDVLPRERDIAMVFQNFALYPSMTTRENIGFPLRLRDPSTNHEHQVRATARMLAIEDLLERLPAQMSGGERQRVAMGRAISRRPSVFLLDEPLSSLDAKLRSHLRAEIARIVAELGVTTVYVTHDQAEAMSLGDRVAVMRDGVLQQASAPRDLYARPANVFVAAFVGTPRINLLEGVVNAPLDGPMALDLGRQRLRLPQPLTTDHQLLRIQQGRPVIVGLRPEAVRIGPPSQARPGEAALGGVVEHVEYLGHEVLVHLNTGSRRAVVPDLESSRPAADGGAVRSARRPWLDRALHRVSSLAAAREPGPAARRASVPGPVPGAGPGPAPGPARGSVPGSIPGSVPGAVPGSIPPERRTTAAGDLVLRSGPEHRVRVGGHIPLLVDLARLYVFDHTGMRICPAPDQMPVLHT</sequence>
<dbReference type="GO" id="GO:0055052">
    <property type="term" value="C:ATP-binding cassette (ABC) transporter complex, substrate-binding subunit-containing"/>
    <property type="evidence" value="ECO:0007669"/>
    <property type="project" value="TreeGrafter"/>
</dbReference>
<proteinExistence type="predicted"/>
<dbReference type="Gene3D" id="2.40.50.140">
    <property type="entry name" value="Nucleic acid-binding proteins"/>
    <property type="match status" value="1"/>
</dbReference>
<dbReference type="SUPFAM" id="SSF50331">
    <property type="entry name" value="MOP-like"/>
    <property type="match status" value="1"/>
</dbReference>
<reference evidence="6 7" key="1">
    <citation type="submission" date="2020-02" db="EMBL/GenBank/DDBJ databases">
        <title>Whole-genome analyses of novel actinobacteria.</title>
        <authorList>
            <person name="Sahin N."/>
            <person name="Tokatli A."/>
        </authorList>
    </citation>
    <scope>NUCLEOTIDE SEQUENCE [LARGE SCALE GENOMIC DNA]</scope>
    <source>
        <strain evidence="6 7">YC504</strain>
    </source>
</reference>
<dbReference type="Pfam" id="PF08402">
    <property type="entry name" value="TOBE_2"/>
    <property type="match status" value="1"/>
</dbReference>
<dbReference type="PANTHER" id="PTHR43875">
    <property type="entry name" value="MALTODEXTRIN IMPORT ATP-BINDING PROTEIN MSMX"/>
    <property type="match status" value="1"/>
</dbReference>
<dbReference type="InterPro" id="IPR013611">
    <property type="entry name" value="Transp-assoc_OB_typ2"/>
</dbReference>
<evidence type="ECO:0000313" key="6">
    <source>
        <dbReference type="EMBL" id="NGO77153.1"/>
    </source>
</evidence>
<evidence type="ECO:0000256" key="1">
    <source>
        <dbReference type="ARBA" id="ARBA00022448"/>
    </source>
</evidence>
<evidence type="ECO:0000259" key="5">
    <source>
        <dbReference type="PROSITE" id="PS50893"/>
    </source>
</evidence>
<name>A0A6G4XIU7_9ACTN</name>
<dbReference type="Gene3D" id="2.40.50.100">
    <property type="match status" value="1"/>
</dbReference>
<feature type="domain" description="ABC transporter" evidence="5">
    <location>
        <begin position="5"/>
        <end position="234"/>
    </location>
</feature>
<keyword evidence="1" id="KW-0813">Transport</keyword>
<dbReference type="GO" id="GO:0005524">
    <property type="term" value="F:ATP binding"/>
    <property type="evidence" value="ECO:0007669"/>
    <property type="project" value="UniProtKB-KW"/>
</dbReference>
<dbReference type="CDD" id="cd03301">
    <property type="entry name" value="ABC_MalK_N"/>
    <property type="match status" value="1"/>
</dbReference>
<dbReference type="InterPro" id="IPR027417">
    <property type="entry name" value="P-loop_NTPase"/>
</dbReference>
<dbReference type="SUPFAM" id="SSF52540">
    <property type="entry name" value="P-loop containing nucleoside triphosphate hydrolases"/>
    <property type="match status" value="1"/>
</dbReference>
<organism evidence="6 7">
    <name type="scientific">Streptomyces mesophilus</name>
    <dbReference type="NCBI Taxonomy" id="1775132"/>
    <lineage>
        <taxon>Bacteria</taxon>
        <taxon>Bacillati</taxon>
        <taxon>Actinomycetota</taxon>
        <taxon>Actinomycetes</taxon>
        <taxon>Kitasatosporales</taxon>
        <taxon>Streptomycetaceae</taxon>
        <taxon>Streptomyces</taxon>
    </lineage>
</organism>
<dbReference type="SMART" id="SM00382">
    <property type="entry name" value="AAA"/>
    <property type="match status" value="1"/>
</dbReference>
<dbReference type="GO" id="GO:0140359">
    <property type="term" value="F:ABC-type transporter activity"/>
    <property type="evidence" value="ECO:0007669"/>
    <property type="project" value="InterPro"/>
</dbReference>
<dbReference type="AlphaFoldDB" id="A0A6G4XIU7"/>
<dbReference type="PROSITE" id="PS00211">
    <property type="entry name" value="ABC_TRANSPORTER_1"/>
    <property type="match status" value="1"/>
</dbReference>
<feature type="compositionally biased region" description="Low complexity" evidence="4">
    <location>
        <begin position="369"/>
        <end position="384"/>
    </location>
</feature>
<dbReference type="RefSeq" id="WP_165332621.1">
    <property type="nucleotide sequence ID" value="NZ_JAAKZW010000056.1"/>
</dbReference>
<dbReference type="InterPro" id="IPR003439">
    <property type="entry name" value="ABC_transporter-like_ATP-bd"/>
</dbReference>
<keyword evidence="2" id="KW-0547">Nucleotide-binding</keyword>
<keyword evidence="7" id="KW-1185">Reference proteome</keyword>
<dbReference type="InterPro" id="IPR017871">
    <property type="entry name" value="ABC_transporter-like_CS"/>
</dbReference>
<comment type="caution">
    <text evidence="6">The sequence shown here is derived from an EMBL/GenBank/DDBJ whole genome shotgun (WGS) entry which is preliminary data.</text>
</comment>
<dbReference type="GO" id="GO:0008643">
    <property type="term" value="P:carbohydrate transport"/>
    <property type="evidence" value="ECO:0007669"/>
    <property type="project" value="InterPro"/>
</dbReference>
<gene>
    <name evidence="6" type="ORF">G6045_16015</name>
</gene>
<dbReference type="InterPro" id="IPR003593">
    <property type="entry name" value="AAA+_ATPase"/>
</dbReference>
<evidence type="ECO:0000256" key="3">
    <source>
        <dbReference type="ARBA" id="ARBA00022840"/>
    </source>
</evidence>